<evidence type="ECO:0000259" key="3">
    <source>
        <dbReference type="PROSITE" id="PS50110"/>
    </source>
</evidence>
<dbReference type="Proteomes" id="UP000199412">
    <property type="component" value="Unassembled WGS sequence"/>
</dbReference>
<keyword evidence="1" id="KW-0597">Phosphoprotein</keyword>
<dbReference type="SMART" id="SM00448">
    <property type="entry name" value="REC"/>
    <property type="match status" value="1"/>
</dbReference>
<dbReference type="InterPro" id="IPR052048">
    <property type="entry name" value="ST_Response_Regulator"/>
</dbReference>
<sequence>MGLDLSRLCVLIVDDNTHMRLIVTEILRSLGVGTIKAAADGADALKMMRVVEADIVIADIDMAPLDGLELTRLLRTSKDSPNPYVPIIMLTGHTEAFRVVEARDAGIDEFLAKPISVSSLYSRMRAVIERRRLYIRSKGYVGPDRRRRDSDFRKSGGTERRRDPEGGLSSALIDTPGQDQTA</sequence>
<dbReference type="GO" id="GO:0000160">
    <property type="term" value="P:phosphorelay signal transduction system"/>
    <property type="evidence" value="ECO:0007669"/>
    <property type="project" value="InterPro"/>
</dbReference>
<evidence type="ECO:0000256" key="1">
    <source>
        <dbReference type="PROSITE-ProRule" id="PRU00169"/>
    </source>
</evidence>
<dbReference type="InterPro" id="IPR011006">
    <property type="entry name" value="CheY-like_superfamily"/>
</dbReference>
<feature type="modified residue" description="4-aspartylphosphate" evidence="1">
    <location>
        <position position="59"/>
    </location>
</feature>
<gene>
    <name evidence="4" type="ORF">SAMN05421720_11618</name>
</gene>
<dbReference type="InterPro" id="IPR001789">
    <property type="entry name" value="Sig_transdc_resp-reg_receiver"/>
</dbReference>
<feature type="domain" description="Response regulatory" evidence="3">
    <location>
        <begin position="9"/>
        <end position="128"/>
    </location>
</feature>
<dbReference type="EMBL" id="FNAP01000016">
    <property type="protein sequence ID" value="SDE92121.1"/>
    <property type="molecule type" value="Genomic_DNA"/>
</dbReference>
<feature type="compositionally biased region" description="Basic and acidic residues" evidence="2">
    <location>
        <begin position="143"/>
        <end position="165"/>
    </location>
</feature>
<dbReference type="Gene3D" id="3.40.50.2300">
    <property type="match status" value="1"/>
</dbReference>
<feature type="region of interest" description="Disordered" evidence="2">
    <location>
        <begin position="143"/>
        <end position="182"/>
    </location>
</feature>
<dbReference type="AlphaFoldDB" id="A0A1G7GVJ3"/>
<name>A0A1G7GVJ3_9PROT</name>
<dbReference type="STRING" id="69960.SAMN05421720_11618"/>
<dbReference type="PANTHER" id="PTHR43228:SF1">
    <property type="entry name" value="TWO-COMPONENT RESPONSE REGULATOR ARR22"/>
    <property type="match status" value="1"/>
</dbReference>
<keyword evidence="5" id="KW-1185">Reference proteome</keyword>
<protein>
    <submittedName>
        <fullName evidence="4">Response regulator receiver domain-containing protein</fullName>
    </submittedName>
</protein>
<dbReference type="CDD" id="cd17546">
    <property type="entry name" value="REC_hyHK_CKI1_RcsC-like"/>
    <property type="match status" value="1"/>
</dbReference>
<dbReference type="OrthoDB" id="9786548at2"/>
<dbReference type="Pfam" id="PF00072">
    <property type="entry name" value="Response_reg"/>
    <property type="match status" value="1"/>
</dbReference>
<proteinExistence type="predicted"/>
<organism evidence="4 5">
    <name type="scientific">Rhodospira trueperi</name>
    <dbReference type="NCBI Taxonomy" id="69960"/>
    <lineage>
        <taxon>Bacteria</taxon>
        <taxon>Pseudomonadati</taxon>
        <taxon>Pseudomonadota</taxon>
        <taxon>Alphaproteobacteria</taxon>
        <taxon>Rhodospirillales</taxon>
        <taxon>Rhodospirillaceae</taxon>
        <taxon>Rhodospira</taxon>
    </lineage>
</organism>
<evidence type="ECO:0000313" key="5">
    <source>
        <dbReference type="Proteomes" id="UP000199412"/>
    </source>
</evidence>
<reference evidence="4 5" key="1">
    <citation type="submission" date="2016-10" db="EMBL/GenBank/DDBJ databases">
        <authorList>
            <person name="de Groot N.N."/>
        </authorList>
    </citation>
    <scope>NUCLEOTIDE SEQUENCE [LARGE SCALE GENOMIC DNA]</scope>
    <source>
        <strain evidence="4 5">ATCC 700224</strain>
    </source>
</reference>
<dbReference type="PROSITE" id="PS50110">
    <property type="entry name" value="RESPONSE_REGULATORY"/>
    <property type="match status" value="1"/>
</dbReference>
<evidence type="ECO:0000256" key="2">
    <source>
        <dbReference type="SAM" id="MobiDB-lite"/>
    </source>
</evidence>
<dbReference type="SUPFAM" id="SSF52172">
    <property type="entry name" value="CheY-like"/>
    <property type="match status" value="1"/>
</dbReference>
<evidence type="ECO:0000313" key="4">
    <source>
        <dbReference type="EMBL" id="SDE92121.1"/>
    </source>
</evidence>
<dbReference type="RefSeq" id="WP_092787790.1">
    <property type="nucleotide sequence ID" value="NZ_FNAP01000016.1"/>
</dbReference>
<accession>A0A1G7GVJ3</accession>
<dbReference type="PANTHER" id="PTHR43228">
    <property type="entry name" value="TWO-COMPONENT RESPONSE REGULATOR"/>
    <property type="match status" value="1"/>
</dbReference>